<evidence type="ECO:0000313" key="2">
    <source>
        <dbReference type="EMBL" id="KAK1839810.1"/>
    </source>
</evidence>
<comment type="caution">
    <text evidence="2">The sequence shown here is derived from an EMBL/GenBank/DDBJ whole genome shotgun (WGS) entry which is preliminary data.</text>
</comment>
<dbReference type="Proteomes" id="UP001243330">
    <property type="component" value="Unassembled WGS sequence"/>
</dbReference>
<accession>A0AAD9A290</accession>
<proteinExistence type="predicted"/>
<protein>
    <submittedName>
        <fullName evidence="2">Uncharacterized protein</fullName>
    </submittedName>
</protein>
<dbReference type="EMBL" id="JAQOWY010000625">
    <property type="protein sequence ID" value="KAK1839810.1"/>
    <property type="molecule type" value="Genomic_DNA"/>
</dbReference>
<dbReference type="AlphaFoldDB" id="A0AAD9A290"/>
<gene>
    <name evidence="2" type="ORF">CCHR01_17558</name>
</gene>
<organism evidence="2 3">
    <name type="scientific">Colletotrichum chrysophilum</name>
    <dbReference type="NCBI Taxonomy" id="1836956"/>
    <lineage>
        <taxon>Eukaryota</taxon>
        <taxon>Fungi</taxon>
        <taxon>Dikarya</taxon>
        <taxon>Ascomycota</taxon>
        <taxon>Pezizomycotina</taxon>
        <taxon>Sordariomycetes</taxon>
        <taxon>Hypocreomycetidae</taxon>
        <taxon>Glomerellales</taxon>
        <taxon>Glomerellaceae</taxon>
        <taxon>Colletotrichum</taxon>
        <taxon>Colletotrichum gloeosporioides species complex</taxon>
    </lineage>
</organism>
<name>A0AAD9A290_9PEZI</name>
<feature type="region of interest" description="Disordered" evidence="1">
    <location>
        <begin position="389"/>
        <end position="416"/>
    </location>
</feature>
<reference evidence="2" key="1">
    <citation type="submission" date="2023-01" db="EMBL/GenBank/DDBJ databases">
        <title>Colletotrichum chrysophilum M932 genome sequence.</title>
        <authorList>
            <person name="Baroncelli R."/>
        </authorList>
    </citation>
    <scope>NUCLEOTIDE SEQUENCE</scope>
    <source>
        <strain evidence="2">M932</strain>
    </source>
</reference>
<evidence type="ECO:0000256" key="1">
    <source>
        <dbReference type="SAM" id="MobiDB-lite"/>
    </source>
</evidence>
<feature type="region of interest" description="Disordered" evidence="1">
    <location>
        <begin position="81"/>
        <end position="107"/>
    </location>
</feature>
<keyword evidence="3" id="KW-1185">Reference proteome</keyword>
<sequence>MADHGRSFGGIQPPRLSCRRLLIWSYGRQLPILGCERSATSHSNNNPFAYNNADKCDDDMDSMNVNHRSIASNIMKAAGNLDEDSTAEGPSDNDGVEHAGDDALGPLTRSSYGIDRPKYAFTLEILQVLHCDNCGTGVRNVQSCPRVFNLKNTISWRLHLFDMHEAEVPPVVEKQLMGRPGEGDIAFAEARHMKTPFLASTPKAARRVPLSRGSKLVIQEQDVCIPEDSIVDIVSDTALLSVGPRIHTQPESIADIALQPKNMDHLVQLTTPDSSTAQNFSALYSPFPALVETGVLDVSIPLESSDCIEPGTIAKVSIPDVVNHPSVIQTCLPPMSRALRRSPPIESQLLKMAPATPRKWFLPHPSEHKETQCDQQMNVVLHEMRHNDIPDQATTDNVDVGETDDQDSTGTAHWPT</sequence>
<evidence type="ECO:0000313" key="3">
    <source>
        <dbReference type="Proteomes" id="UP001243330"/>
    </source>
</evidence>